<reference evidence="2 3" key="1">
    <citation type="submission" date="2015-09" db="EMBL/GenBank/DDBJ databases">
        <title>Draft genome sequence of Kouleothrix aurantiaca JCM 19913.</title>
        <authorList>
            <person name="Hemp J."/>
        </authorList>
    </citation>
    <scope>NUCLEOTIDE SEQUENCE [LARGE SCALE GENOMIC DNA]</scope>
    <source>
        <strain evidence="2 3">COM-B</strain>
    </source>
</reference>
<dbReference type="Proteomes" id="UP000050509">
    <property type="component" value="Unassembled WGS sequence"/>
</dbReference>
<dbReference type="AlphaFoldDB" id="A0A0N8PR89"/>
<name>A0A0N8PR89_9CHLR</name>
<keyword evidence="1" id="KW-0472">Membrane</keyword>
<keyword evidence="3" id="KW-1185">Reference proteome</keyword>
<protein>
    <submittedName>
        <fullName evidence="2">Uncharacterized protein</fullName>
    </submittedName>
</protein>
<keyword evidence="1" id="KW-1133">Transmembrane helix</keyword>
<dbReference type="EMBL" id="LJCR01002092">
    <property type="protein sequence ID" value="KPV49253.1"/>
    <property type="molecule type" value="Genomic_DNA"/>
</dbReference>
<accession>A0A0N8PR89</accession>
<gene>
    <name evidence="2" type="ORF">SE17_33675</name>
</gene>
<evidence type="ECO:0000256" key="1">
    <source>
        <dbReference type="SAM" id="Phobius"/>
    </source>
</evidence>
<comment type="caution">
    <text evidence="2">The sequence shown here is derived from an EMBL/GenBank/DDBJ whole genome shotgun (WGS) entry which is preliminary data.</text>
</comment>
<evidence type="ECO:0000313" key="3">
    <source>
        <dbReference type="Proteomes" id="UP000050509"/>
    </source>
</evidence>
<dbReference type="PATRIC" id="fig|186479.3.peg.3933"/>
<organism evidence="2 3">
    <name type="scientific">Kouleothrix aurantiaca</name>
    <dbReference type="NCBI Taxonomy" id="186479"/>
    <lineage>
        <taxon>Bacteria</taxon>
        <taxon>Bacillati</taxon>
        <taxon>Chloroflexota</taxon>
        <taxon>Chloroflexia</taxon>
        <taxon>Chloroflexales</taxon>
        <taxon>Roseiflexineae</taxon>
        <taxon>Roseiflexaceae</taxon>
        <taxon>Kouleothrix</taxon>
    </lineage>
</organism>
<keyword evidence="1" id="KW-0812">Transmembrane</keyword>
<proteinExistence type="predicted"/>
<sequence>MSYTQQGTFSYRAAAPGSVYDTGAAQSGEPLFRALVREVPFEFRYSATAEQAHQWGGSYRLLAELSANDGWKRTLELQPRTSFSGDQFAARGTLGLAEIKTLTDQIEAQTGIKHEYYTVAIVPQIELAGTLAGQPLRDTSFAPRLRFRLDDLELQVLRDTNSDADPFAPSQEGALPYSTVVPNTIALLGLQLDVLPARWIGLAVAALALAAGVWLARKQALAGMVDEPARIQFEYGPRLIAVQDSDLLIAEDTVEVANFSDLARLAEREERMILYERCGPVHHYVVQIAGTRYHYRVVEASIAPQEART</sequence>
<feature type="transmembrane region" description="Helical" evidence="1">
    <location>
        <begin position="199"/>
        <end position="216"/>
    </location>
</feature>
<evidence type="ECO:0000313" key="2">
    <source>
        <dbReference type="EMBL" id="KPV49253.1"/>
    </source>
</evidence>